<comment type="subcellular location">
    <subcellularLocation>
        <location evidence="1">Cytoplasm</location>
    </subcellularLocation>
</comment>
<evidence type="ECO:0000256" key="3">
    <source>
        <dbReference type="ARBA" id="ARBA00023012"/>
    </source>
</evidence>
<evidence type="ECO:0000313" key="11">
    <source>
        <dbReference type="EMBL" id="SHH98071.1"/>
    </source>
</evidence>
<evidence type="ECO:0000259" key="10">
    <source>
        <dbReference type="PROSITE" id="PS51755"/>
    </source>
</evidence>
<feature type="DNA-binding region" description="OmpR/PhoB-type" evidence="8">
    <location>
        <begin position="132"/>
        <end position="231"/>
    </location>
</feature>
<dbReference type="OrthoDB" id="9790442at2"/>
<dbReference type="GO" id="GO:0032993">
    <property type="term" value="C:protein-DNA complex"/>
    <property type="evidence" value="ECO:0007669"/>
    <property type="project" value="TreeGrafter"/>
</dbReference>
<evidence type="ECO:0000313" key="12">
    <source>
        <dbReference type="Proteomes" id="UP000184079"/>
    </source>
</evidence>
<dbReference type="SMART" id="SM00448">
    <property type="entry name" value="REC"/>
    <property type="match status" value="1"/>
</dbReference>
<dbReference type="SMART" id="SM00862">
    <property type="entry name" value="Trans_reg_C"/>
    <property type="match status" value="1"/>
</dbReference>
<dbReference type="Pfam" id="PF00486">
    <property type="entry name" value="Trans_reg_C"/>
    <property type="match status" value="1"/>
</dbReference>
<evidence type="ECO:0000256" key="7">
    <source>
        <dbReference type="PROSITE-ProRule" id="PRU00169"/>
    </source>
</evidence>
<dbReference type="RefSeq" id="WP_073013135.1">
    <property type="nucleotide sequence ID" value="NZ_FQXD01000025.1"/>
</dbReference>
<keyword evidence="6" id="KW-0804">Transcription</keyword>
<dbReference type="FunFam" id="3.40.50.2300:FF:000001">
    <property type="entry name" value="DNA-binding response regulator PhoB"/>
    <property type="match status" value="1"/>
</dbReference>
<keyword evidence="12" id="KW-1185">Reference proteome</keyword>
<dbReference type="PANTHER" id="PTHR48111">
    <property type="entry name" value="REGULATOR OF RPOS"/>
    <property type="match status" value="1"/>
</dbReference>
<keyword evidence="2 7" id="KW-0597">Phosphoprotein</keyword>
<keyword evidence="3" id="KW-0902">Two-component regulatory system</keyword>
<organism evidence="11 12">
    <name type="scientific">Virgibacillus chiguensis</name>
    <dbReference type="NCBI Taxonomy" id="411959"/>
    <lineage>
        <taxon>Bacteria</taxon>
        <taxon>Bacillati</taxon>
        <taxon>Bacillota</taxon>
        <taxon>Bacilli</taxon>
        <taxon>Bacillales</taxon>
        <taxon>Bacillaceae</taxon>
        <taxon>Virgibacillus</taxon>
    </lineage>
</organism>
<keyword evidence="5 8" id="KW-0238">DNA-binding</keyword>
<dbReference type="PANTHER" id="PTHR48111:SF2">
    <property type="entry name" value="RESPONSE REGULATOR SAER"/>
    <property type="match status" value="1"/>
</dbReference>
<keyword evidence="4" id="KW-0805">Transcription regulation</keyword>
<feature type="domain" description="OmpR/PhoB-type" evidence="10">
    <location>
        <begin position="132"/>
        <end position="231"/>
    </location>
</feature>
<proteinExistence type="predicted"/>
<evidence type="ECO:0000256" key="6">
    <source>
        <dbReference type="ARBA" id="ARBA00023163"/>
    </source>
</evidence>
<dbReference type="EMBL" id="FQXD01000025">
    <property type="protein sequence ID" value="SHH98071.1"/>
    <property type="molecule type" value="Genomic_DNA"/>
</dbReference>
<sequence>MSQTTILVADDEKEIADLISIHLKKEGYNVITVADGVEAIHMIQKQVIHLVILDIMMPNMNGYEVTQKIRESYQMPIIFVSAKTSDFDKVKGLVIGADDYMTKPFTPMELVARVKAQLRRYTVLNGAKEERNNVLEYGELCIDKDKRMVTLYDKEVDLTRKEFDILFLLASHPKKVFDVETIFQQVWDDLYFEGANTVMVHIRTLRKKLKEDERKDKRIKTVWGVGYSFHG</sequence>
<dbReference type="Gene3D" id="6.10.250.690">
    <property type="match status" value="1"/>
</dbReference>
<dbReference type="PROSITE" id="PS50110">
    <property type="entry name" value="RESPONSE_REGULATORY"/>
    <property type="match status" value="1"/>
</dbReference>
<dbReference type="GO" id="GO:0000976">
    <property type="term" value="F:transcription cis-regulatory region binding"/>
    <property type="evidence" value="ECO:0007669"/>
    <property type="project" value="TreeGrafter"/>
</dbReference>
<dbReference type="GO" id="GO:0006355">
    <property type="term" value="P:regulation of DNA-templated transcription"/>
    <property type="evidence" value="ECO:0007669"/>
    <property type="project" value="InterPro"/>
</dbReference>
<reference evidence="12" key="1">
    <citation type="submission" date="2016-11" db="EMBL/GenBank/DDBJ databases">
        <authorList>
            <person name="Varghese N."/>
            <person name="Submissions S."/>
        </authorList>
    </citation>
    <scope>NUCLEOTIDE SEQUENCE [LARGE SCALE GENOMIC DNA]</scope>
    <source>
        <strain evidence="12">CGMCC 1.6496</strain>
    </source>
</reference>
<protein>
    <submittedName>
        <fullName evidence="11">DNA-binding response regulator, OmpR family, contains REC and winged-helix (WHTH) domain</fullName>
    </submittedName>
</protein>
<dbReference type="InterPro" id="IPR011006">
    <property type="entry name" value="CheY-like_superfamily"/>
</dbReference>
<evidence type="ECO:0000256" key="2">
    <source>
        <dbReference type="ARBA" id="ARBA00022553"/>
    </source>
</evidence>
<dbReference type="PROSITE" id="PS51755">
    <property type="entry name" value="OMPR_PHOB"/>
    <property type="match status" value="1"/>
</dbReference>
<dbReference type="Gene3D" id="3.40.50.2300">
    <property type="match status" value="1"/>
</dbReference>
<gene>
    <name evidence="11" type="ORF">SAMN05421807_12522</name>
</gene>
<dbReference type="Proteomes" id="UP000184079">
    <property type="component" value="Unassembled WGS sequence"/>
</dbReference>
<dbReference type="InterPro" id="IPR039420">
    <property type="entry name" value="WalR-like"/>
</dbReference>
<evidence type="ECO:0000256" key="1">
    <source>
        <dbReference type="ARBA" id="ARBA00004496"/>
    </source>
</evidence>
<dbReference type="AlphaFoldDB" id="A0A1M5XE34"/>
<accession>A0A1M5XE34</accession>
<dbReference type="Gene3D" id="1.10.10.10">
    <property type="entry name" value="Winged helix-like DNA-binding domain superfamily/Winged helix DNA-binding domain"/>
    <property type="match status" value="1"/>
</dbReference>
<feature type="domain" description="Response regulatory" evidence="9">
    <location>
        <begin position="5"/>
        <end position="118"/>
    </location>
</feature>
<dbReference type="GO" id="GO:0005829">
    <property type="term" value="C:cytosol"/>
    <property type="evidence" value="ECO:0007669"/>
    <property type="project" value="TreeGrafter"/>
</dbReference>
<dbReference type="GO" id="GO:0000156">
    <property type="term" value="F:phosphorelay response regulator activity"/>
    <property type="evidence" value="ECO:0007669"/>
    <property type="project" value="TreeGrafter"/>
</dbReference>
<evidence type="ECO:0000256" key="8">
    <source>
        <dbReference type="PROSITE-ProRule" id="PRU01091"/>
    </source>
</evidence>
<dbReference type="InterPro" id="IPR001789">
    <property type="entry name" value="Sig_transdc_resp-reg_receiver"/>
</dbReference>
<evidence type="ECO:0000259" key="9">
    <source>
        <dbReference type="PROSITE" id="PS50110"/>
    </source>
</evidence>
<feature type="modified residue" description="4-aspartylphosphate" evidence="7">
    <location>
        <position position="54"/>
    </location>
</feature>
<evidence type="ECO:0000256" key="5">
    <source>
        <dbReference type="ARBA" id="ARBA00023125"/>
    </source>
</evidence>
<dbReference type="Pfam" id="PF00072">
    <property type="entry name" value="Response_reg"/>
    <property type="match status" value="1"/>
</dbReference>
<dbReference type="SUPFAM" id="SSF52172">
    <property type="entry name" value="CheY-like"/>
    <property type="match status" value="1"/>
</dbReference>
<name>A0A1M5XE34_9BACI</name>
<evidence type="ECO:0000256" key="4">
    <source>
        <dbReference type="ARBA" id="ARBA00023015"/>
    </source>
</evidence>
<dbReference type="FunFam" id="1.10.10.10:FF:000018">
    <property type="entry name" value="DNA-binding response regulator ResD"/>
    <property type="match status" value="1"/>
</dbReference>
<dbReference type="CDD" id="cd17574">
    <property type="entry name" value="REC_OmpR"/>
    <property type="match status" value="1"/>
</dbReference>
<dbReference type="InterPro" id="IPR001867">
    <property type="entry name" value="OmpR/PhoB-type_DNA-bd"/>
</dbReference>
<dbReference type="InterPro" id="IPR036388">
    <property type="entry name" value="WH-like_DNA-bd_sf"/>
</dbReference>
<dbReference type="CDD" id="cd00383">
    <property type="entry name" value="trans_reg_C"/>
    <property type="match status" value="1"/>
</dbReference>